<dbReference type="InterPro" id="IPR001279">
    <property type="entry name" value="Metallo-B-lactamas"/>
</dbReference>
<dbReference type="PANTHER" id="PTHR42978:SF6">
    <property type="entry name" value="QUORUM-QUENCHING LACTONASE YTNP-RELATED"/>
    <property type="match status" value="1"/>
</dbReference>
<evidence type="ECO:0000256" key="1">
    <source>
        <dbReference type="ARBA" id="ARBA00007749"/>
    </source>
</evidence>
<evidence type="ECO:0000256" key="3">
    <source>
        <dbReference type="ARBA" id="ARBA00022801"/>
    </source>
</evidence>
<comment type="caution">
    <text evidence="7">The sequence shown here is derived from an EMBL/GenBank/DDBJ whole genome shotgun (WGS) entry which is preliminary data.</text>
</comment>
<feature type="chain" id="PRO_5045645310" evidence="5">
    <location>
        <begin position="32"/>
        <end position="330"/>
    </location>
</feature>
<proteinExistence type="inferred from homology"/>
<dbReference type="SUPFAM" id="SSF56281">
    <property type="entry name" value="Metallo-hydrolase/oxidoreductase"/>
    <property type="match status" value="1"/>
</dbReference>
<dbReference type="Gene3D" id="3.60.15.10">
    <property type="entry name" value="Ribonuclease Z/Hydroxyacylglutathione hydrolase-like"/>
    <property type="match status" value="1"/>
</dbReference>
<evidence type="ECO:0000256" key="4">
    <source>
        <dbReference type="ARBA" id="ARBA00022833"/>
    </source>
</evidence>
<gene>
    <name evidence="7" type="ORF">J2T07_002445</name>
</gene>
<feature type="domain" description="Metallo-beta-lactamase" evidence="6">
    <location>
        <begin position="93"/>
        <end position="298"/>
    </location>
</feature>
<dbReference type="SMART" id="SM00849">
    <property type="entry name" value="Lactamase_B"/>
    <property type="match status" value="1"/>
</dbReference>
<name>A0ABT9SZT4_9GAMM</name>
<organism evidence="7 8">
    <name type="scientific">Luteibacter jiangsuensis</name>
    <dbReference type="NCBI Taxonomy" id="637577"/>
    <lineage>
        <taxon>Bacteria</taxon>
        <taxon>Pseudomonadati</taxon>
        <taxon>Pseudomonadota</taxon>
        <taxon>Gammaproteobacteria</taxon>
        <taxon>Lysobacterales</taxon>
        <taxon>Rhodanobacteraceae</taxon>
        <taxon>Luteibacter</taxon>
    </lineage>
</organism>
<evidence type="ECO:0000313" key="7">
    <source>
        <dbReference type="EMBL" id="MDQ0010255.1"/>
    </source>
</evidence>
<dbReference type="Proteomes" id="UP001237737">
    <property type="component" value="Unassembled WGS sequence"/>
</dbReference>
<keyword evidence="8" id="KW-1185">Reference proteome</keyword>
<dbReference type="InterPro" id="IPR036866">
    <property type="entry name" value="RibonucZ/Hydroxyglut_hydro"/>
</dbReference>
<keyword evidence="4" id="KW-0862">Zinc</keyword>
<dbReference type="EMBL" id="JAUSSK010000003">
    <property type="protein sequence ID" value="MDQ0010255.1"/>
    <property type="molecule type" value="Genomic_DNA"/>
</dbReference>
<dbReference type="InterPro" id="IPR051013">
    <property type="entry name" value="MBL_superfamily_lactonases"/>
</dbReference>
<feature type="signal peptide" evidence="5">
    <location>
        <begin position="1"/>
        <end position="31"/>
    </location>
</feature>
<evidence type="ECO:0000313" key="8">
    <source>
        <dbReference type="Proteomes" id="UP001237737"/>
    </source>
</evidence>
<sequence length="330" mass="35432">MIRTHRFARACLTGALACGIAVALVPVSAFAAAPMVHTQAPGYYRLMVGDVEVTALNDGTIDFPMEQLLIGLSSEQIASAYRKAFQTLPAESSMNQFLINTGGKLVLVDAGAGSFYGPTLGNTIDNLKAAGYSPDQVDEVVITHMHADHIGGLLRNGERAFPNATIRLDKAEYDFWMNPANRAKAPEGVRVSFDVAQKVFAPYIASGKVQVFKGGTEIVPGIRAVAAPGHTPGHSFYIVESKGATLVLWGDVVHSAAVQFRDPFVRIAWDSDNHEAERAREAAFADAAKNGYMIGAAHLPFPSFGHIARAEDGKGYVYVPLNYTQNRPGI</sequence>
<accession>A0ABT9SZT4</accession>
<dbReference type="PANTHER" id="PTHR42978">
    <property type="entry name" value="QUORUM-QUENCHING LACTONASE YTNP-RELATED-RELATED"/>
    <property type="match status" value="1"/>
</dbReference>
<comment type="similarity">
    <text evidence="1">Belongs to the metallo-beta-lactamase superfamily.</text>
</comment>
<evidence type="ECO:0000256" key="5">
    <source>
        <dbReference type="SAM" id="SignalP"/>
    </source>
</evidence>
<dbReference type="RefSeq" id="WP_306850342.1">
    <property type="nucleotide sequence ID" value="NZ_JAUSSK010000003.1"/>
</dbReference>
<protein>
    <submittedName>
        <fullName evidence="7">Glyoxylase-like metal-dependent hydrolase (Beta-lactamase superfamily II)</fullName>
    </submittedName>
</protein>
<reference evidence="7 8" key="1">
    <citation type="submission" date="2023-07" db="EMBL/GenBank/DDBJ databases">
        <title>Sorghum-associated microbial communities from plants grown in Nebraska, USA.</title>
        <authorList>
            <person name="Schachtman D."/>
        </authorList>
    </citation>
    <scope>NUCLEOTIDE SEQUENCE [LARGE SCALE GENOMIC DNA]</scope>
    <source>
        <strain evidence="7 8">CC60</strain>
    </source>
</reference>
<keyword evidence="3" id="KW-0378">Hydrolase</keyword>
<dbReference type="Pfam" id="PF00753">
    <property type="entry name" value="Lactamase_B"/>
    <property type="match status" value="1"/>
</dbReference>
<dbReference type="CDD" id="cd07720">
    <property type="entry name" value="OPHC2-like_MBL-fold"/>
    <property type="match status" value="1"/>
</dbReference>
<keyword evidence="5" id="KW-0732">Signal</keyword>
<evidence type="ECO:0000256" key="2">
    <source>
        <dbReference type="ARBA" id="ARBA00022723"/>
    </source>
</evidence>
<evidence type="ECO:0000259" key="6">
    <source>
        <dbReference type="SMART" id="SM00849"/>
    </source>
</evidence>
<keyword evidence="2" id="KW-0479">Metal-binding</keyword>